<reference evidence="2" key="1">
    <citation type="journal article" date="2023" name="IScience">
        <title>Live-bearing cockroach genome reveals convergent evolutionary mechanisms linked to viviparity in insects and beyond.</title>
        <authorList>
            <person name="Fouks B."/>
            <person name="Harrison M.C."/>
            <person name="Mikhailova A.A."/>
            <person name="Marchal E."/>
            <person name="English S."/>
            <person name="Carruthers M."/>
            <person name="Jennings E.C."/>
            <person name="Chiamaka E.L."/>
            <person name="Frigard R.A."/>
            <person name="Pippel M."/>
            <person name="Attardo G.M."/>
            <person name="Benoit J.B."/>
            <person name="Bornberg-Bauer E."/>
            <person name="Tobe S.S."/>
        </authorList>
    </citation>
    <scope>NUCLEOTIDE SEQUENCE</scope>
    <source>
        <strain evidence="2">Stay&amp;Tobe</strain>
    </source>
</reference>
<keyword evidence="1" id="KW-0472">Membrane</keyword>
<dbReference type="EMBL" id="JASPKZ010002343">
    <property type="protein sequence ID" value="KAJ9595374.1"/>
    <property type="molecule type" value="Genomic_DNA"/>
</dbReference>
<keyword evidence="1" id="KW-0812">Transmembrane</keyword>
<protein>
    <submittedName>
        <fullName evidence="2">Uncharacterized protein</fullName>
    </submittedName>
</protein>
<evidence type="ECO:0000313" key="3">
    <source>
        <dbReference type="Proteomes" id="UP001233999"/>
    </source>
</evidence>
<comment type="caution">
    <text evidence="2">The sequence shown here is derived from an EMBL/GenBank/DDBJ whole genome shotgun (WGS) entry which is preliminary data.</text>
</comment>
<feature type="non-terminal residue" evidence="2">
    <location>
        <position position="1"/>
    </location>
</feature>
<dbReference type="AlphaFoldDB" id="A0AAD8AA96"/>
<name>A0AAD8AA96_DIPPU</name>
<evidence type="ECO:0000256" key="1">
    <source>
        <dbReference type="SAM" id="Phobius"/>
    </source>
</evidence>
<feature type="transmembrane region" description="Helical" evidence="1">
    <location>
        <begin position="123"/>
        <end position="144"/>
    </location>
</feature>
<feature type="transmembrane region" description="Helical" evidence="1">
    <location>
        <begin position="37"/>
        <end position="55"/>
    </location>
</feature>
<accession>A0AAD8AA96</accession>
<keyword evidence="3" id="KW-1185">Reference proteome</keyword>
<sequence length="147" mass="17860">YLINHSFSILLNYIIVFKFSYRYLINHSFMFKFSYRIFVSTFIFDLHVLLFPIFHDFLQTFLNFTSFSKLFFLNAVLNILQWRPLFFRSMIVFFFFFAIHGKMLPCLNLLILAASVYFTISTFIPYSGFCMSITLFIFNFHFYYNIL</sequence>
<keyword evidence="1" id="KW-1133">Transmembrane helix</keyword>
<feature type="non-terminal residue" evidence="2">
    <location>
        <position position="147"/>
    </location>
</feature>
<feature type="transmembrane region" description="Helical" evidence="1">
    <location>
        <begin position="6"/>
        <end position="25"/>
    </location>
</feature>
<evidence type="ECO:0000313" key="2">
    <source>
        <dbReference type="EMBL" id="KAJ9595374.1"/>
    </source>
</evidence>
<feature type="transmembrane region" description="Helical" evidence="1">
    <location>
        <begin position="92"/>
        <end position="117"/>
    </location>
</feature>
<organism evidence="2 3">
    <name type="scientific">Diploptera punctata</name>
    <name type="common">Pacific beetle cockroach</name>
    <dbReference type="NCBI Taxonomy" id="6984"/>
    <lineage>
        <taxon>Eukaryota</taxon>
        <taxon>Metazoa</taxon>
        <taxon>Ecdysozoa</taxon>
        <taxon>Arthropoda</taxon>
        <taxon>Hexapoda</taxon>
        <taxon>Insecta</taxon>
        <taxon>Pterygota</taxon>
        <taxon>Neoptera</taxon>
        <taxon>Polyneoptera</taxon>
        <taxon>Dictyoptera</taxon>
        <taxon>Blattodea</taxon>
        <taxon>Blaberoidea</taxon>
        <taxon>Blaberidae</taxon>
        <taxon>Diplopterinae</taxon>
        <taxon>Diploptera</taxon>
    </lineage>
</organism>
<dbReference type="Proteomes" id="UP001233999">
    <property type="component" value="Unassembled WGS sequence"/>
</dbReference>
<gene>
    <name evidence="2" type="ORF">L9F63_013424</name>
</gene>
<proteinExistence type="predicted"/>
<reference evidence="2" key="2">
    <citation type="submission" date="2023-05" db="EMBL/GenBank/DDBJ databases">
        <authorList>
            <person name="Fouks B."/>
        </authorList>
    </citation>
    <scope>NUCLEOTIDE SEQUENCE</scope>
    <source>
        <strain evidence="2">Stay&amp;Tobe</strain>
        <tissue evidence="2">Testes</tissue>
    </source>
</reference>